<feature type="transmembrane region" description="Helical" evidence="1">
    <location>
        <begin position="123"/>
        <end position="146"/>
    </location>
</feature>
<dbReference type="Proteomes" id="UP000294947">
    <property type="component" value="Unassembled WGS sequence"/>
</dbReference>
<sequence>MPRSIVIVLQVLVAGAFAAGLFAQFVVIPATAAGEVALFPPYESVRVPLVTAAIVFIACFQVALVGVWALLHRAGKGAVFEHGALAWANVTIGALFAAAVVLAGLFVYVTFADIPSPSDGMEVIGLWLGSAVGTLAAIGAVLLLFVGRHLLSKAIVLRSEMDEVV</sequence>
<dbReference type="InterPro" id="IPR021354">
    <property type="entry name" value="DUF2975"/>
</dbReference>
<keyword evidence="1" id="KW-0812">Transmembrane</keyword>
<dbReference type="EMBL" id="SMKW01000048">
    <property type="protein sequence ID" value="TDD42381.1"/>
    <property type="molecule type" value="Genomic_DNA"/>
</dbReference>
<name>A0A4R4YCM4_9PSEU</name>
<keyword evidence="3" id="KW-1185">Reference proteome</keyword>
<evidence type="ECO:0000313" key="2">
    <source>
        <dbReference type="EMBL" id="TDD42381.1"/>
    </source>
</evidence>
<evidence type="ECO:0000313" key="3">
    <source>
        <dbReference type="Proteomes" id="UP000294947"/>
    </source>
</evidence>
<dbReference type="RefSeq" id="WP_132490867.1">
    <property type="nucleotide sequence ID" value="NZ_SMKW01000048.1"/>
</dbReference>
<accession>A0A4R4YCM4</accession>
<organism evidence="2 3">
    <name type="scientific">Saccharopolyspora elongata</name>
    <dbReference type="NCBI Taxonomy" id="2530387"/>
    <lineage>
        <taxon>Bacteria</taxon>
        <taxon>Bacillati</taxon>
        <taxon>Actinomycetota</taxon>
        <taxon>Actinomycetes</taxon>
        <taxon>Pseudonocardiales</taxon>
        <taxon>Pseudonocardiaceae</taxon>
        <taxon>Saccharopolyspora</taxon>
    </lineage>
</organism>
<feature type="transmembrane region" description="Helical" evidence="1">
    <location>
        <begin position="49"/>
        <end position="71"/>
    </location>
</feature>
<feature type="transmembrane region" description="Helical" evidence="1">
    <location>
        <begin position="83"/>
        <end position="111"/>
    </location>
</feature>
<dbReference type="Pfam" id="PF11188">
    <property type="entry name" value="DUF2975"/>
    <property type="match status" value="1"/>
</dbReference>
<dbReference type="AlphaFoldDB" id="A0A4R4YCM4"/>
<reference evidence="2 3" key="1">
    <citation type="submission" date="2019-03" db="EMBL/GenBank/DDBJ databases">
        <title>Draft genome sequences of novel Actinobacteria.</title>
        <authorList>
            <person name="Sahin N."/>
            <person name="Ay H."/>
            <person name="Saygin H."/>
        </authorList>
    </citation>
    <scope>NUCLEOTIDE SEQUENCE [LARGE SCALE GENOMIC DNA]</scope>
    <source>
        <strain evidence="2 3">7K502</strain>
    </source>
</reference>
<gene>
    <name evidence="2" type="ORF">E1288_29735</name>
</gene>
<protein>
    <submittedName>
        <fullName evidence="2">DUF2975 domain-containing protein</fullName>
    </submittedName>
</protein>
<keyword evidence="1" id="KW-1133">Transmembrane helix</keyword>
<dbReference type="OrthoDB" id="3240470at2"/>
<evidence type="ECO:0000256" key="1">
    <source>
        <dbReference type="SAM" id="Phobius"/>
    </source>
</evidence>
<proteinExistence type="predicted"/>
<keyword evidence="1" id="KW-0472">Membrane</keyword>
<comment type="caution">
    <text evidence="2">The sequence shown here is derived from an EMBL/GenBank/DDBJ whole genome shotgun (WGS) entry which is preliminary data.</text>
</comment>